<evidence type="ECO:0000256" key="4">
    <source>
        <dbReference type="HAMAP-Rule" id="MF_00693"/>
    </source>
</evidence>
<organism evidence="7 8">
    <name type="scientific">Blastopirellula marina</name>
    <dbReference type="NCBI Taxonomy" id="124"/>
    <lineage>
        <taxon>Bacteria</taxon>
        <taxon>Pseudomonadati</taxon>
        <taxon>Planctomycetota</taxon>
        <taxon>Planctomycetia</taxon>
        <taxon>Pirellulales</taxon>
        <taxon>Pirellulaceae</taxon>
        <taxon>Blastopirellula</taxon>
    </lineage>
</organism>
<keyword evidence="2 4" id="KW-0805">Transcription regulation</keyword>
<evidence type="ECO:0000313" key="8">
    <source>
        <dbReference type="Proteomes" id="UP000240009"/>
    </source>
</evidence>
<reference evidence="7 8" key="1">
    <citation type="submission" date="2018-02" db="EMBL/GenBank/DDBJ databases">
        <title>Comparative genomes isolates from brazilian mangrove.</title>
        <authorList>
            <person name="Araujo J.E."/>
            <person name="Taketani R.G."/>
            <person name="Silva M.C.P."/>
            <person name="Loureco M.V."/>
            <person name="Andreote F.D."/>
        </authorList>
    </citation>
    <scope>NUCLEOTIDE SEQUENCE [LARGE SCALE GENOMIC DNA]</scope>
    <source>
        <strain evidence="7 8">HEX-2 MGV</strain>
    </source>
</reference>
<evidence type="ECO:0000259" key="6">
    <source>
        <dbReference type="Pfam" id="PF20772"/>
    </source>
</evidence>
<dbReference type="Gene3D" id="1.10.10.200">
    <property type="match status" value="1"/>
</dbReference>
<dbReference type="Gene3D" id="3.30.70.980">
    <property type="match status" value="2"/>
</dbReference>
<dbReference type="EMBL" id="PUIA01000074">
    <property type="protein sequence ID" value="PQO25684.1"/>
    <property type="molecule type" value="Genomic_DNA"/>
</dbReference>
<feature type="domain" description="TACO1/YebC-like N-terminal" evidence="6">
    <location>
        <begin position="4"/>
        <end position="73"/>
    </location>
</feature>
<dbReference type="InterPro" id="IPR049083">
    <property type="entry name" value="TACO1_YebC_N"/>
</dbReference>
<dbReference type="Proteomes" id="UP000240009">
    <property type="component" value="Unassembled WGS sequence"/>
</dbReference>
<keyword evidence="3 4" id="KW-0804">Transcription</keyword>
<evidence type="ECO:0000256" key="1">
    <source>
        <dbReference type="ARBA" id="ARBA00008724"/>
    </source>
</evidence>
<dbReference type="Pfam" id="PF20772">
    <property type="entry name" value="TACO1_YebC_N"/>
    <property type="match status" value="1"/>
</dbReference>
<dbReference type="InterPro" id="IPR048300">
    <property type="entry name" value="TACO1_YebC-like_2nd/3rd_dom"/>
</dbReference>
<dbReference type="PANTHER" id="PTHR12532">
    <property type="entry name" value="TRANSLATIONAL ACTIVATOR OF CYTOCHROME C OXIDASE 1"/>
    <property type="match status" value="1"/>
</dbReference>
<dbReference type="OrthoDB" id="9781053at2"/>
<dbReference type="InterPro" id="IPR029072">
    <property type="entry name" value="YebC-like"/>
</dbReference>
<comment type="caution">
    <text evidence="7">The sequence shown here is derived from an EMBL/GenBank/DDBJ whole genome shotgun (WGS) entry which is preliminary data.</text>
</comment>
<dbReference type="RefSeq" id="WP_105358319.1">
    <property type="nucleotide sequence ID" value="NZ_PUIA01000074.1"/>
</dbReference>
<accession>A0A2S8F179</accession>
<feature type="domain" description="TACO1/YebC-like second and third" evidence="5">
    <location>
        <begin position="79"/>
        <end position="235"/>
    </location>
</feature>
<name>A0A2S8F179_9BACT</name>
<dbReference type="GO" id="GO:0006355">
    <property type="term" value="P:regulation of DNA-templated transcription"/>
    <property type="evidence" value="ECO:0007669"/>
    <property type="project" value="UniProtKB-UniRule"/>
</dbReference>
<dbReference type="InterPro" id="IPR002876">
    <property type="entry name" value="Transcrip_reg_TACO1-like"/>
</dbReference>
<dbReference type="NCBIfam" id="TIGR01033">
    <property type="entry name" value="YebC/PmpR family DNA-binding transcriptional regulator"/>
    <property type="match status" value="1"/>
</dbReference>
<evidence type="ECO:0000256" key="3">
    <source>
        <dbReference type="ARBA" id="ARBA00023163"/>
    </source>
</evidence>
<dbReference type="InterPro" id="IPR026564">
    <property type="entry name" value="Transcrip_reg_TACO1-like_dom3"/>
</dbReference>
<evidence type="ECO:0000313" key="7">
    <source>
        <dbReference type="EMBL" id="PQO25684.1"/>
    </source>
</evidence>
<gene>
    <name evidence="7" type="ORF">C5Y96_22975</name>
</gene>
<dbReference type="PANTHER" id="PTHR12532:SF0">
    <property type="entry name" value="TRANSLATIONAL ACTIVATOR OF CYTOCHROME C OXIDASE 1"/>
    <property type="match status" value="1"/>
</dbReference>
<comment type="subcellular location">
    <subcellularLocation>
        <location evidence="4">Cytoplasm</location>
    </subcellularLocation>
</comment>
<dbReference type="GO" id="GO:0003677">
    <property type="term" value="F:DNA binding"/>
    <property type="evidence" value="ECO:0007669"/>
    <property type="project" value="UniProtKB-UniRule"/>
</dbReference>
<dbReference type="NCBIfam" id="NF009044">
    <property type="entry name" value="PRK12378.1"/>
    <property type="match status" value="1"/>
</dbReference>
<keyword evidence="4" id="KW-0963">Cytoplasm</keyword>
<dbReference type="AlphaFoldDB" id="A0A2S8F179"/>
<evidence type="ECO:0000256" key="2">
    <source>
        <dbReference type="ARBA" id="ARBA00023015"/>
    </source>
</evidence>
<sequence>MGRSFENRKHSIAKTAAQKSKLYSKYGKMLYVAAKNGVPDPESNPSLKSLMEKAKREQVPAHVIDKALEKAKGAGGEDYSEARYEGFGPGGCSVIVDCLTDNPNRTITDVRNCFNKCNAKLGNSGSVSHLFDHLAVFSFKGGEQDQVLEAMLEADVDVDDVEEEDGQLTVFTAATDFFKAKQALLDAIPDIELEVQEITFIAQASTELTGDDAKAFEKFLDMLDDCEDVQNVYHSAQIPD</sequence>
<proteinExistence type="inferred from homology"/>
<dbReference type="Pfam" id="PF01709">
    <property type="entry name" value="Transcrip_reg"/>
    <property type="match status" value="1"/>
</dbReference>
<dbReference type="GO" id="GO:0005829">
    <property type="term" value="C:cytosol"/>
    <property type="evidence" value="ECO:0007669"/>
    <property type="project" value="TreeGrafter"/>
</dbReference>
<dbReference type="InterPro" id="IPR017856">
    <property type="entry name" value="Integrase-like_N"/>
</dbReference>
<protein>
    <recommendedName>
        <fullName evidence="4">Probable transcriptional regulatory protein C5Y96_22975</fullName>
    </recommendedName>
</protein>
<evidence type="ECO:0000259" key="5">
    <source>
        <dbReference type="Pfam" id="PF01709"/>
    </source>
</evidence>
<keyword evidence="4 7" id="KW-0238">DNA-binding</keyword>
<comment type="similarity">
    <text evidence="1 4">Belongs to the TACO1 family.</text>
</comment>
<dbReference type="HAMAP" id="MF_00693">
    <property type="entry name" value="Transcrip_reg_TACO1"/>
    <property type="match status" value="1"/>
</dbReference>
<dbReference type="SUPFAM" id="SSF75625">
    <property type="entry name" value="YebC-like"/>
    <property type="match status" value="1"/>
</dbReference>